<evidence type="ECO:0000256" key="2">
    <source>
        <dbReference type="ARBA" id="ARBA00023125"/>
    </source>
</evidence>
<dbReference type="PROSITE" id="PS00658">
    <property type="entry name" value="FORK_HEAD_2"/>
    <property type="match status" value="1"/>
</dbReference>
<keyword evidence="3 4" id="KW-0539">Nucleus</keyword>
<comment type="subcellular location">
    <subcellularLocation>
        <location evidence="1 4">Nucleus</location>
    </subcellularLocation>
</comment>
<dbReference type="InterPro" id="IPR001766">
    <property type="entry name" value="Fork_head_dom"/>
</dbReference>
<keyword evidence="2 4" id="KW-0238">DNA-binding</keyword>
<dbReference type="PROSITE" id="PS50039">
    <property type="entry name" value="FORK_HEAD_3"/>
    <property type="match status" value="1"/>
</dbReference>
<comment type="caution">
    <text evidence="7">The sequence shown here is derived from an EMBL/GenBank/DDBJ whole genome shotgun (WGS) entry which is preliminary data.</text>
</comment>
<sequence>MQPNTYINSTSMPLPIGLTHQRGQISHNKGLELSNRPLPMSYPPSTIGSGFVSSLTHQNLGVVAPSGMPQTLPTLGNMTSMNHNSGCSNLFINSDYGIPIQSDILAMYQKPKDPKMRGPHGHSKPPYSYISLITLAINSSVNRMLTLSEIYQYIMNSFPYYRQNQQRWQNSIRHSLSFNDCFVKVQRTPDKPGKGNFWKLHPDSGNMFQNGCFLRRQKRFKCAKSEADRNSQKSPKQRDKICSKSENNNGKTTDPNQQSSKPTEMLHLSPVNPMAQHSPVNPMAQHSPVNPMAQHSPINPMAQHSPVNPMAQHSPVNPMAQHSPVNPMAQHSPTNPMARLSPTNPMARLSPVNPMAQLSSSNPMPQIPSTNPMSQRPSANPMSQRPFANPMLQLSSANLMPQLSSTNPMPSPVNNYQQLCQTSVTNTINLHDVTKNHQDCSKPESNYPYPKLTESYGLNDIDISALDILKNSNDLSNPQQFSSGKNDFRNAHSAINHPFSISNIMSQIDPRLDQRIYEIPPPPYGAYNSNLSPNENLPYYHPSSLCPVVQTMNSMTL</sequence>
<dbReference type="GO" id="GO:0009653">
    <property type="term" value="P:anatomical structure morphogenesis"/>
    <property type="evidence" value="ECO:0007669"/>
    <property type="project" value="TreeGrafter"/>
</dbReference>
<feature type="compositionally biased region" description="Basic and acidic residues" evidence="5">
    <location>
        <begin position="223"/>
        <end position="243"/>
    </location>
</feature>
<protein>
    <submittedName>
        <fullName evidence="7">Forkhead box protein A2-A</fullName>
    </submittedName>
</protein>
<dbReference type="Pfam" id="PF00250">
    <property type="entry name" value="Forkhead"/>
    <property type="match status" value="1"/>
</dbReference>
<dbReference type="EMBL" id="BMAO01014348">
    <property type="protein sequence ID" value="GFQ94335.1"/>
    <property type="molecule type" value="Genomic_DNA"/>
</dbReference>
<dbReference type="Gene3D" id="1.10.10.10">
    <property type="entry name" value="Winged helix-like DNA-binding domain superfamily/Winged helix DNA-binding domain"/>
    <property type="match status" value="1"/>
</dbReference>
<keyword evidence="8" id="KW-1185">Reference proteome</keyword>
<proteinExistence type="predicted"/>
<evidence type="ECO:0000313" key="7">
    <source>
        <dbReference type="EMBL" id="GFQ94335.1"/>
    </source>
</evidence>
<evidence type="ECO:0000256" key="1">
    <source>
        <dbReference type="ARBA" id="ARBA00004123"/>
    </source>
</evidence>
<evidence type="ECO:0000256" key="5">
    <source>
        <dbReference type="SAM" id="MobiDB-lite"/>
    </source>
</evidence>
<dbReference type="Proteomes" id="UP000887116">
    <property type="component" value="Unassembled WGS sequence"/>
</dbReference>
<dbReference type="InterPro" id="IPR030456">
    <property type="entry name" value="TF_fork_head_CS_2"/>
</dbReference>
<reference evidence="7" key="1">
    <citation type="submission" date="2020-07" db="EMBL/GenBank/DDBJ databases">
        <title>Multicomponent nature underlies the extraordinary mechanical properties of spider dragline silk.</title>
        <authorList>
            <person name="Kono N."/>
            <person name="Nakamura H."/>
            <person name="Mori M."/>
            <person name="Yoshida Y."/>
            <person name="Ohtoshi R."/>
            <person name="Malay A.D."/>
            <person name="Moran D.A.P."/>
            <person name="Tomita M."/>
            <person name="Numata K."/>
            <person name="Arakawa K."/>
        </authorList>
    </citation>
    <scope>NUCLEOTIDE SEQUENCE</scope>
</reference>
<evidence type="ECO:0000313" key="8">
    <source>
        <dbReference type="Proteomes" id="UP000887116"/>
    </source>
</evidence>
<dbReference type="GO" id="GO:0030154">
    <property type="term" value="P:cell differentiation"/>
    <property type="evidence" value="ECO:0007669"/>
    <property type="project" value="TreeGrafter"/>
</dbReference>
<accession>A0A8X6J6W5</accession>
<organism evidence="7 8">
    <name type="scientific">Trichonephila clavata</name>
    <name type="common">Joro spider</name>
    <name type="synonym">Nephila clavata</name>
    <dbReference type="NCBI Taxonomy" id="2740835"/>
    <lineage>
        <taxon>Eukaryota</taxon>
        <taxon>Metazoa</taxon>
        <taxon>Ecdysozoa</taxon>
        <taxon>Arthropoda</taxon>
        <taxon>Chelicerata</taxon>
        <taxon>Arachnida</taxon>
        <taxon>Araneae</taxon>
        <taxon>Araneomorphae</taxon>
        <taxon>Entelegynae</taxon>
        <taxon>Araneoidea</taxon>
        <taxon>Nephilidae</taxon>
        <taxon>Trichonephila</taxon>
    </lineage>
</organism>
<dbReference type="OrthoDB" id="5954824at2759"/>
<name>A0A8X6J6W5_TRICU</name>
<feature type="compositionally biased region" description="Polar residues" evidence="5">
    <location>
        <begin position="244"/>
        <end position="262"/>
    </location>
</feature>
<feature type="domain" description="Fork-head" evidence="6">
    <location>
        <begin position="124"/>
        <end position="218"/>
    </location>
</feature>
<dbReference type="PROSITE" id="PS00657">
    <property type="entry name" value="FORK_HEAD_1"/>
    <property type="match status" value="1"/>
</dbReference>
<dbReference type="SMART" id="SM00339">
    <property type="entry name" value="FH"/>
    <property type="match status" value="1"/>
</dbReference>
<feature type="compositionally biased region" description="Polar residues" evidence="5">
    <location>
        <begin position="356"/>
        <end position="383"/>
    </location>
</feature>
<gene>
    <name evidence="7" type="primary">foxa2-a</name>
    <name evidence="7" type="ORF">TNCT_245991</name>
</gene>
<dbReference type="InterPro" id="IPR036388">
    <property type="entry name" value="WH-like_DNA-bd_sf"/>
</dbReference>
<evidence type="ECO:0000256" key="4">
    <source>
        <dbReference type="PROSITE-ProRule" id="PRU00089"/>
    </source>
</evidence>
<dbReference type="PANTHER" id="PTHR11829:SF380">
    <property type="entry name" value="PROTEIN FORK HEAD"/>
    <property type="match status" value="1"/>
</dbReference>
<dbReference type="GO" id="GO:0005634">
    <property type="term" value="C:nucleus"/>
    <property type="evidence" value="ECO:0007669"/>
    <property type="project" value="UniProtKB-SubCell"/>
</dbReference>
<dbReference type="FunFam" id="1.10.10.10:FF:000042">
    <property type="entry name" value="hepatocyte nuclear factor 3-beta"/>
    <property type="match status" value="1"/>
</dbReference>
<dbReference type="AlphaFoldDB" id="A0A8X6J6W5"/>
<dbReference type="InterPro" id="IPR036390">
    <property type="entry name" value="WH_DNA-bd_sf"/>
</dbReference>
<dbReference type="PANTHER" id="PTHR11829">
    <property type="entry name" value="FORKHEAD BOX PROTEIN"/>
    <property type="match status" value="1"/>
</dbReference>
<feature type="region of interest" description="Disordered" evidence="5">
    <location>
        <begin position="223"/>
        <end position="387"/>
    </location>
</feature>
<dbReference type="SUPFAM" id="SSF46785">
    <property type="entry name" value="Winged helix' DNA-binding domain"/>
    <property type="match status" value="1"/>
</dbReference>
<evidence type="ECO:0000259" key="6">
    <source>
        <dbReference type="PROSITE" id="PS50039"/>
    </source>
</evidence>
<dbReference type="InterPro" id="IPR050211">
    <property type="entry name" value="FOX_domain-containing"/>
</dbReference>
<feature type="DNA-binding region" description="Fork-head" evidence="4">
    <location>
        <begin position="124"/>
        <end position="218"/>
    </location>
</feature>
<dbReference type="GO" id="GO:0000981">
    <property type="term" value="F:DNA-binding transcription factor activity, RNA polymerase II-specific"/>
    <property type="evidence" value="ECO:0007669"/>
    <property type="project" value="TreeGrafter"/>
</dbReference>
<dbReference type="PRINTS" id="PR00053">
    <property type="entry name" value="FORKHEAD"/>
</dbReference>
<evidence type="ECO:0000256" key="3">
    <source>
        <dbReference type="ARBA" id="ARBA00023242"/>
    </source>
</evidence>
<dbReference type="GO" id="GO:0000978">
    <property type="term" value="F:RNA polymerase II cis-regulatory region sequence-specific DNA binding"/>
    <property type="evidence" value="ECO:0007669"/>
    <property type="project" value="TreeGrafter"/>
</dbReference>
<dbReference type="InterPro" id="IPR018122">
    <property type="entry name" value="TF_fork_head_CS_1"/>
</dbReference>